<keyword evidence="4" id="KW-0964">Secreted</keyword>
<proteinExistence type="inferred from homology"/>
<comment type="subcellular location">
    <subcellularLocation>
        <location evidence="1">Secreted</location>
        <location evidence="1">Cell wall</location>
    </subcellularLocation>
</comment>
<dbReference type="InterPro" id="IPR006626">
    <property type="entry name" value="PbH1"/>
</dbReference>
<keyword evidence="10" id="KW-0732">Signal</keyword>
<sequence>MAKSVMFLTFLLSLTLFNTFQLAQSYSSIISRRYDRKTFNVLDYGAIGDGSFDDSKAFKDAWKKTCNFFGAQATMEIPQGYTFLLQPIEFHGPCVSKKINFSINGNLIAPASPDEWDCKNDHCHQWIEFAHIDGLYIDGHGTLDGQGTQWWSLNCTKYKKACLKRPRGVIISHSSNVHISNIMVKDSPNFQMSLEDSKWVTVKQLTITADGDSPNTDGIHIQRSQNVIVYNSNIRTGDDCVSIGDGSKFINISRISCGPGHGISIGSLGRHGTKETVEDVVVQDCTFRKTTNGVRIKTWQTKAVEIKNVMYNNIYGTSIKKPFVQLLCSKSFPCRDIFMNDINIRDENEEEEEEEEKKYHKSHHYHPYAECINVKGMSNGVMKPKLACLKSFA</sequence>
<feature type="signal peptide" evidence="10">
    <location>
        <begin position="1"/>
        <end position="25"/>
    </location>
</feature>
<dbReference type="STRING" id="81985.R0F991"/>
<dbReference type="EMBL" id="KB870811">
    <property type="protein sequence ID" value="EOA18241.1"/>
    <property type="molecule type" value="Genomic_DNA"/>
</dbReference>
<evidence type="ECO:0000256" key="7">
    <source>
        <dbReference type="ARBA" id="ARBA00023316"/>
    </source>
</evidence>
<dbReference type="GO" id="GO:0004650">
    <property type="term" value="F:polygalacturonase activity"/>
    <property type="evidence" value="ECO:0007669"/>
    <property type="project" value="InterPro"/>
</dbReference>
<dbReference type="GO" id="GO:0071555">
    <property type="term" value="P:cell wall organization"/>
    <property type="evidence" value="ECO:0007669"/>
    <property type="project" value="UniProtKB-KW"/>
</dbReference>
<evidence type="ECO:0000313" key="12">
    <source>
        <dbReference type="Proteomes" id="UP000029121"/>
    </source>
</evidence>
<dbReference type="Gene3D" id="2.160.20.10">
    <property type="entry name" value="Single-stranded right-handed beta-helix, Pectin lyase-like"/>
    <property type="match status" value="1"/>
</dbReference>
<dbReference type="eggNOG" id="ENOG502QQY5">
    <property type="taxonomic scope" value="Eukaryota"/>
</dbReference>
<evidence type="ECO:0000256" key="1">
    <source>
        <dbReference type="ARBA" id="ARBA00004191"/>
    </source>
</evidence>
<protein>
    <submittedName>
        <fullName evidence="11">Uncharacterized protein</fullName>
    </submittedName>
</protein>
<dbReference type="Pfam" id="PF00295">
    <property type="entry name" value="Glyco_hydro_28"/>
    <property type="match status" value="1"/>
</dbReference>
<evidence type="ECO:0000256" key="4">
    <source>
        <dbReference type="ARBA" id="ARBA00022525"/>
    </source>
</evidence>
<dbReference type="SMART" id="SM00710">
    <property type="entry name" value="PbH1"/>
    <property type="match status" value="3"/>
</dbReference>
<evidence type="ECO:0000256" key="9">
    <source>
        <dbReference type="RuleBase" id="RU361169"/>
    </source>
</evidence>
<dbReference type="Proteomes" id="UP000029121">
    <property type="component" value="Unassembled WGS sequence"/>
</dbReference>
<name>R0F991_9BRAS</name>
<organism evidence="11 12">
    <name type="scientific">Capsella rubella</name>
    <dbReference type="NCBI Taxonomy" id="81985"/>
    <lineage>
        <taxon>Eukaryota</taxon>
        <taxon>Viridiplantae</taxon>
        <taxon>Streptophyta</taxon>
        <taxon>Embryophyta</taxon>
        <taxon>Tracheophyta</taxon>
        <taxon>Spermatophyta</taxon>
        <taxon>Magnoliopsida</taxon>
        <taxon>eudicotyledons</taxon>
        <taxon>Gunneridae</taxon>
        <taxon>Pentapetalae</taxon>
        <taxon>rosids</taxon>
        <taxon>malvids</taxon>
        <taxon>Brassicales</taxon>
        <taxon>Brassicaceae</taxon>
        <taxon>Camelineae</taxon>
        <taxon>Capsella</taxon>
    </lineage>
</organism>
<evidence type="ECO:0000313" key="11">
    <source>
        <dbReference type="EMBL" id="EOA18241.1"/>
    </source>
</evidence>
<evidence type="ECO:0000256" key="8">
    <source>
        <dbReference type="PROSITE-ProRule" id="PRU10052"/>
    </source>
</evidence>
<reference evidence="12" key="1">
    <citation type="journal article" date="2013" name="Nat. Genet.">
        <title>The Capsella rubella genome and the genomic consequences of rapid mating system evolution.</title>
        <authorList>
            <person name="Slotte T."/>
            <person name="Hazzouri K.M."/>
            <person name="Agren J.A."/>
            <person name="Koenig D."/>
            <person name="Maumus F."/>
            <person name="Guo Y.L."/>
            <person name="Steige K."/>
            <person name="Platts A.E."/>
            <person name="Escobar J.S."/>
            <person name="Newman L.K."/>
            <person name="Wang W."/>
            <person name="Mandakova T."/>
            <person name="Vello E."/>
            <person name="Smith L.M."/>
            <person name="Henz S.R."/>
            <person name="Steffen J."/>
            <person name="Takuno S."/>
            <person name="Brandvain Y."/>
            <person name="Coop G."/>
            <person name="Andolfatto P."/>
            <person name="Hu T.T."/>
            <person name="Blanchette M."/>
            <person name="Clark R.M."/>
            <person name="Quesneville H."/>
            <person name="Nordborg M."/>
            <person name="Gaut B.S."/>
            <person name="Lysak M.A."/>
            <person name="Jenkins J."/>
            <person name="Grimwood J."/>
            <person name="Chapman J."/>
            <person name="Prochnik S."/>
            <person name="Shu S."/>
            <person name="Rokhsar D."/>
            <person name="Schmutz J."/>
            <person name="Weigel D."/>
            <person name="Wright S.I."/>
        </authorList>
    </citation>
    <scope>NUCLEOTIDE SEQUENCE [LARGE SCALE GENOMIC DNA]</scope>
    <source>
        <strain evidence="12">cv. Monte Gargano</strain>
    </source>
</reference>
<evidence type="ECO:0000256" key="5">
    <source>
        <dbReference type="ARBA" id="ARBA00022801"/>
    </source>
</evidence>
<keyword evidence="5 9" id="KW-0378">Hydrolase</keyword>
<evidence type="ECO:0000256" key="3">
    <source>
        <dbReference type="ARBA" id="ARBA00022512"/>
    </source>
</evidence>
<dbReference type="InterPro" id="IPR011050">
    <property type="entry name" value="Pectin_lyase_fold/virulence"/>
</dbReference>
<keyword evidence="7" id="KW-0961">Cell wall biogenesis/degradation</keyword>
<keyword evidence="6 9" id="KW-0326">Glycosidase</keyword>
<dbReference type="PROSITE" id="PS00502">
    <property type="entry name" value="POLYGALACTURONASE"/>
    <property type="match status" value="1"/>
</dbReference>
<comment type="similarity">
    <text evidence="2 9">Belongs to the glycosyl hydrolase 28 family.</text>
</comment>
<keyword evidence="3" id="KW-0134">Cell wall</keyword>
<gene>
    <name evidence="11" type="ORF">CARUB_v10006733mg</name>
</gene>
<evidence type="ECO:0000256" key="2">
    <source>
        <dbReference type="ARBA" id="ARBA00008834"/>
    </source>
</evidence>
<dbReference type="SUPFAM" id="SSF51126">
    <property type="entry name" value="Pectin lyase-like"/>
    <property type="match status" value="1"/>
</dbReference>
<dbReference type="InterPro" id="IPR012334">
    <property type="entry name" value="Pectin_lyas_fold"/>
</dbReference>
<accession>R0F991</accession>
<dbReference type="AlphaFoldDB" id="R0F991"/>
<dbReference type="PANTHER" id="PTHR31375">
    <property type="match status" value="1"/>
</dbReference>
<evidence type="ECO:0000256" key="10">
    <source>
        <dbReference type="SAM" id="SignalP"/>
    </source>
</evidence>
<dbReference type="GO" id="GO:0005975">
    <property type="term" value="P:carbohydrate metabolic process"/>
    <property type="evidence" value="ECO:0007669"/>
    <property type="project" value="InterPro"/>
</dbReference>
<feature type="active site" evidence="8">
    <location>
        <position position="261"/>
    </location>
</feature>
<dbReference type="InterPro" id="IPR000743">
    <property type="entry name" value="Glyco_hydro_28"/>
</dbReference>
<keyword evidence="12" id="KW-1185">Reference proteome</keyword>
<evidence type="ECO:0000256" key="6">
    <source>
        <dbReference type="ARBA" id="ARBA00023295"/>
    </source>
</evidence>
<feature type="chain" id="PRO_5004341641" evidence="10">
    <location>
        <begin position="26"/>
        <end position="393"/>
    </location>
</feature>